<dbReference type="SUPFAM" id="SSF56112">
    <property type="entry name" value="Protein kinase-like (PK-like)"/>
    <property type="match status" value="1"/>
</dbReference>
<accession>A0ABT9WA10</accession>
<feature type="domain" description="Aminoglycoside phosphotransferase" evidence="1">
    <location>
        <begin position="15"/>
        <end position="208"/>
    </location>
</feature>
<dbReference type="RefSeq" id="WP_307214338.1">
    <property type="nucleotide sequence ID" value="NZ_JAUSTI010000003.1"/>
</dbReference>
<comment type="caution">
    <text evidence="2">The sequence shown here is derived from an EMBL/GenBank/DDBJ whole genome shotgun (WGS) entry which is preliminary data.</text>
</comment>
<proteinExistence type="predicted"/>
<dbReference type="Gene3D" id="3.90.1200.10">
    <property type="match status" value="1"/>
</dbReference>
<protein>
    <submittedName>
        <fullName evidence="2">Aminoglycoside phosphotransferase (APT) family kinase protein</fullName>
    </submittedName>
</protein>
<reference evidence="2 3" key="1">
    <citation type="submission" date="2023-07" db="EMBL/GenBank/DDBJ databases">
        <title>Sorghum-associated microbial communities from plants grown in Nebraska, USA.</title>
        <authorList>
            <person name="Schachtman D."/>
        </authorList>
    </citation>
    <scope>NUCLEOTIDE SEQUENCE [LARGE SCALE GENOMIC DNA]</scope>
    <source>
        <strain evidence="2 3">DS1314</strain>
    </source>
</reference>
<organism evidence="2 3">
    <name type="scientific">Paenibacillus tundrae</name>
    <dbReference type="NCBI Taxonomy" id="528187"/>
    <lineage>
        <taxon>Bacteria</taxon>
        <taxon>Bacillati</taxon>
        <taxon>Bacillota</taxon>
        <taxon>Bacilli</taxon>
        <taxon>Bacillales</taxon>
        <taxon>Paenibacillaceae</taxon>
        <taxon>Paenibacillus</taxon>
    </lineage>
</organism>
<keyword evidence="2" id="KW-0418">Kinase</keyword>
<keyword evidence="2" id="KW-0808">Transferase</keyword>
<gene>
    <name evidence="2" type="ORF">J2T19_001534</name>
</gene>
<name>A0ABT9WA10_9BACL</name>
<keyword evidence="3" id="KW-1185">Reference proteome</keyword>
<evidence type="ECO:0000313" key="3">
    <source>
        <dbReference type="Proteomes" id="UP001233836"/>
    </source>
</evidence>
<dbReference type="InterPro" id="IPR011009">
    <property type="entry name" value="Kinase-like_dom_sf"/>
</dbReference>
<dbReference type="Gene3D" id="3.30.200.20">
    <property type="entry name" value="Phosphorylase Kinase, domain 1"/>
    <property type="match status" value="1"/>
</dbReference>
<sequence length="290" mass="33431">MANEILLRKFPNVKLTELTGGYTNKTILLDGSHPLMVAKIFYKNNKDARNEISILHLLNSSDVSPGIHDYFEDDTSLYIIMDYIQGGNGQRFLDSNDMDAAREIYRLLGILLSSEIHSIRWKDQTSELPIIELEDDRLDSLDFVPSDLKNEVKRILNVHVMHDVKTIIHGDYGPYNTILTEDSLVVIDWEWGGWGHPLQDIAWVVWFVHLHYPDVADELSGIFLKAYREHSAVIVTEELIKAFALSRVINILHRIKNADMSVQKEWLKRLEWTLKTTFLGDVTREICGKD</sequence>
<dbReference type="Proteomes" id="UP001233836">
    <property type="component" value="Unassembled WGS sequence"/>
</dbReference>
<dbReference type="PANTHER" id="PTHR21310">
    <property type="entry name" value="AMINOGLYCOSIDE PHOSPHOTRANSFERASE-RELATED-RELATED"/>
    <property type="match status" value="1"/>
</dbReference>
<dbReference type="EMBL" id="JAUSTI010000003">
    <property type="protein sequence ID" value="MDQ0170094.1"/>
    <property type="molecule type" value="Genomic_DNA"/>
</dbReference>
<dbReference type="GO" id="GO:0016301">
    <property type="term" value="F:kinase activity"/>
    <property type="evidence" value="ECO:0007669"/>
    <property type="project" value="UniProtKB-KW"/>
</dbReference>
<dbReference type="Pfam" id="PF01636">
    <property type="entry name" value="APH"/>
    <property type="match status" value="1"/>
</dbReference>
<dbReference type="InterPro" id="IPR002575">
    <property type="entry name" value="Aminoglycoside_PTrfase"/>
</dbReference>
<evidence type="ECO:0000259" key="1">
    <source>
        <dbReference type="Pfam" id="PF01636"/>
    </source>
</evidence>
<dbReference type="InterPro" id="IPR051678">
    <property type="entry name" value="AGP_Transferase"/>
</dbReference>
<evidence type="ECO:0000313" key="2">
    <source>
        <dbReference type="EMBL" id="MDQ0170094.1"/>
    </source>
</evidence>